<evidence type="ECO:0000256" key="1">
    <source>
        <dbReference type="SAM" id="MobiDB-lite"/>
    </source>
</evidence>
<dbReference type="Proteomes" id="UP000000329">
    <property type="component" value="Chromosome"/>
</dbReference>
<dbReference type="KEGG" id="hse:Hsero_2496"/>
<dbReference type="RefSeq" id="WP_013234474.1">
    <property type="nucleotide sequence ID" value="NC_014323.1"/>
</dbReference>
<keyword evidence="3" id="KW-1185">Reference proteome</keyword>
<dbReference type="eggNOG" id="ENOG5032STU">
    <property type="taxonomic scope" value="Bacteria"/>
</dbReference>
<evidence type="ECO:0000313" key="2">
    <source>
        <dbReference type="EMBL" id="ADJ63995.1"/>
    </source>
</evidence>
<protein>
    <submittedName>
        <fullName evidence="2">Membrane protein</fullName>
    </submittedName>
</protein>
<gene>
    <name evidence="2" type="ordered locus">Hsero_2496</name>
</gene>
<feature type="region of interest" description="Disordered" evidence="1">
    <location>
        <begin position="157"/>
        <end position="180"/>
    </location>
</feature>
<name>D8IWH5_HERSS</name>
<dbReference type="EMBL" id="CP002039">
    <property type="protein sequence ID" value="ADJ63995.1"/>
    <property type="molecule type" value="Genomic_DNA"/>
</dbReference>
<evidence type="ECO:0000313" key="3">
    <source>
        <dbReference type="Proteomes" id="UP000000329"/>
    </source>
</evidence>
<dbReference type="OrthoDB" id="6369218at2"/>
<organism evidence="2 3">
    <name type="scientific">Herbaspirillum seropedicae (strain SmR1)</name>
    <dbReference type="NCBI Taxonomy" id="757424"/>
    <lineage>
        <taxon>Bacteria</taxon>
        <taxon>Pseudomonadati</taxon>
        <taxon>Pseudomonadota</taxon>
        <taxon>Betaproteobacteria</taxon>
        <taxon>Burkholderiales</taxon>
        <taxon>Oxalobacteraceae</taxon>
        <taxon>Herbaspirillum</taxon>
    </lineage>
</organism>
<accession>D8IWH5</accession>
<dbReference type="AlphaFoldDB" id="D8IWH5"/>
<dbReference type="GeneID" id="29390468"/>
<sequence>MSTIIAARFELQEDASRAVEALVAAGYPRERISSFFVNPAGQHDRFALGGDRDKSPGAEDTDRGAAAGVAAGATAGAAAGLAAAPVAGPLGPALGGLVGGHVGGLVGSLGATDEQSAPRRAAGMLVAVQVGDQQAEQKALDCLRSLHPEDIERAQGEIRAGDWDDFDPLAAPTWIQPPVS</sequence>
<dbReference type="HOGENOM" id="CLU_097521_0_0_4"/>
<reference evidence="2 3" key="1">
    <citation type="submission" date="2010-04" db="EMBL/GenBank/DDBJ databases">
        <title>The genome of Herbaspirillum seropedicae SmR1, an endophytic, nitrogen-fixing, plant-growth promoting beta-Proteobacteria.</title>
        <authorList>
            <person name="Pedrosa F.O."/>
            <person name="Monteiro R.A."/>
            <person name="Wassem R."/>
            <person name="Cruz L.M."/>
            <person name="Ayub R.A."/>
            <person name="Colauto N.B."/>
            <person name="Fernandez M.A."/>
            <person name="Fungaro M.H.P."/>
            <person name="Grisard E.C."/>
            <person name="Hungria M."/>
            <person name="Madeira H.M.F."/>
            <person name="Nodari R.O."/>
            <person name="Osaku C.A."/>
            <person name="Petzl-Erler M.L."/>
            <person name="Terenzi H."/>
            <person name="Vieira L.G.E."/>
            <person name="Almeida M.I.M."/>
            <person name="Alves L.R."/>
            <person name="Arantes O.M.N."/>
            <person name="Balsanelli E."/>
            <person name="Barcellos F.G."/>
            <person name="Baura V.A."/>
            <person name="Binde D.R."/>
            <person name="Campo R.J."/>
            <person name="Chubatsu L.S."/>
            <person name="Chueire L.M.O."/>
            <person name="Ciferri R.R."/>
            <person name="Correa L.C."/>
            <person name="da Conceicao Silva J.L."/>
            <person name="Dabul A.N.G."/>
            <person name="Dambros B.P."/>
            <person name="Faoro H."/>
            <person name="Favetti A."/>
            <person name="Friedermann G."/>
            <person name="Furlaneto M.C."/>
            <person name="Gasques L.S."/>
            <person name="Gimenes C.C.T."/>
            <person name="Gioppo N.M.R."/>
            <person name="Glienke-Blanco C."/>
            <person name="Godoy L.P."/>
            <person name="Guerra M.P."/>
            <person name="Karp S."/>
            <person name="Kava-Cordeiro V."/>
            <person name="Margarido V.P."/>
            <person name="Mathioni S.M."/>
            <person name="Menck-Soares M.A."/>
            <person name="Murace N.K."/>
            <person name="Nicolas M.F."/>
            <person name="Oliveira C.E.C."/>
            <person name="Pagnan N.A.B."/>
            <person name="Pamphile J.A."/>
            <person name="Patussi E.V."/>
            <person name="Pereira L.F.P."/>
            <person name="Pereira-Ferrari L."/>
            <person name="Pinto F.G.S."/>
            <person name="Precoma C."/>
            <person name="Prioli A.J."/>
            <person name="Prioli S.M.A.P."/>
            <person name="Raittz R.T."/>
            <person name="Ramos H.J.O."/>
            <person name="Ribeiro E.M.S.F."/>
            <person name="Rigo L.U."/>
            <person name="Rocha C.L.M.S.C."/>
            <person name="Rocha S.N."/>
            <person name="Santos K."/>
            <person name="Satori D."/>
            <person name="Silva A.G."/>
            <person name="Simao R.C.G."/>
            <person name="Soares M.A.M."/>
            <person name="Souza E.M."/>
            <person name="Steffens M.B.R."/>
            <person name="Steindel M."/>
            <person name="Tadra-Sfeir M.Z."/>
            <person name="Takahashi E.K."/>
            <person name="Torres R.A."/>
            <person name="Valle J.S."/>
            <person name="Vernal J.I."/>
            <person name="Vilas-Boas L.A."/>
            <person name="Watanabe M.A.E."/>
            <person name="Weiss V.A."/>
            <person name="Yates M.A."/>
            <person name="Souza E.M."/>
        </authorList>
    </citation>
    <scope>NUCLEOTIDE SEQUENCE [LARGE SCALE GENOMIC DNA]</scope>
    <source>
        <strain evidence="2 3">SmR1</strain>
    </source>
</reference>
<dbReference type="STRING" id="757424.Hsero_2496"/>
<proteinExistence type="predicted"/>